<dbReference type="GO" id="GO:0009055">
    <property type="term" value="F:electron transfer activity"/>
    <property type="evidence" value="ECO:0007669"/>
    <property type="project" value="InterPro"/>
</dbReference>
<dbReference type="GO" id="GO:0046872">
    <property type="term" value="F:metal ion binding"/>
    <property type="evidence" value="ECO:0007669"/>
    <property type="project" value="UniProtKB-KW"/>
</dbReference>
<dbReference type="InterPro" id="IPR003245">
    <property type="entry name" value="Phytocyanin_dom"/>
</dbReference>
<dbReference type="Proteomes" id="UP000323000">
    <property type="component" value="Chromosome 4"/>
</dbReference>
<evidence type="ECO:0000259" key="5">
    <source>
        <dbReference type="PROSITE" id="PS51485"/>
    </source>
</evidence>
<dbReference type="PROSITE" id="PS51485">
    <property type="entry name" value="PHYTOCYANIN"/>
    <property type="match status" value="1"/>
</dbReference>
<evidence type="ECO:0000256" key="1">
    <source>
        <dbReference type="ARBA" id="ARBA00022723"/>
    </source>
</evidence>
<evidence type="ECO:0000256" key="4">
    <source>
        <dbReference type="SAM" id="Phobius"/>
    </source>
</evidence>
<evidence type="ECO:0000313" key="7">
    <source>
        <dbReference type="Proteomes" id="UP000323000"/>
    </source>
</evidence>
<evidence type="ECO:0000313" key="6">
    <source>
        <dbReference type="EMBL" id="TXG64856.1"/>
    </source>
</evidence>
<keyword evidence="4" id="KW-1133">Transmembrane helix</keyword>
<keyword evidence="4" id="KW-0812">Transmembrane</keyword>
<dbReference type="InterPro" id="IPR008972">
    <property type="entry name" value="Cupredoxin"/>
</dbReference>
<feature type="transmembrane region" description="Helical" evidence="4">
    <location>
        <begin position="6"/>
        <end position="27"/>
    </location>
</feature>
<dbReference type="Pfam" id="PF02298">
    <property type="entry name" value="Cu_bind_like"/>
    <property type="match status" value="1"/>
</dbReference>
<dbReference type="FunFam" id="2.60.40.420:FF:000003">
    <property type="entry name" value="Blue copper"/>
    <property type="match status" value="1"/>
</dbReference>
<keyword evidence="1" id="KW-0479">Metal-binding</keyword>
<gene>
    <name evidence="6" type="ORF">EZV62_011850</name>
</gene>
<sequence length="188" mass="21212">MEVQKIVFKYNSFQIIVIILMINILFLKGIKSEDYIVGGDQDQWNSQGDFGSWSQQYNFSVGDVLVFKYNKGQHNVYEVTHTTYQTCEASSGVLAKYESGNDQITLTEAKKYWFICNAVGHCLGGMRFTIDVKELANNNTTNTSTSSFGTPATPPTLLEPNNSCIRIFGLELWHIGIYIVVLFGLFFT</sequence>
<comment type="caution">
    <text evidence="6">The sequence shown here is derived from an EMBL/GenBank/DDBJ whole genome shotgun (WGS) entry which is preliminary data.</text>
</comment>
<dbReference type="PANTHER" id="PTHR33021">
    <property type="entry name" value="BLUE COPPER PROTEIN"/>
    <property type="match status" value="1"/>
</dbReference>
<organism evidence="6 7">
    <name type="scientific">Acer yangbiense</name>
    <dbReference type="NCBI Taxonomy" id="1000413"/>
    <lineage>
        <taxon>Eukaryota</taxon>
        <taxon>Viridiplantae</taxon>
        <taxon>Streptophyta</taxon>
        <taxon>Embryophyta</taxon>
        <taxon>Tracheophyta</taxon>
        <taxon>Spermatophyta</taxon>
        <taxon>Magnoliopsida</taxon>
        <taxon>eudicotyledons</taxon>
        <taxon>Gunneridae</taxon>
        <taxon>Pentapetalae</taxon>
        <taxon>rosids</taxon>
        <taxon>malvids</taxon>
        <taxon>Sapindales</taxon>
        <taxon>Sapindaceae</taxon>
        <taxon>Hippocastanoideae</taxon>
        <taxon>Acereae</taxon>
        <taxon>Acer</taxon>
    </lineage>
</organism>
<protein>
    <recommendedName>
        <fullName evidence="5">Phytocyanin domain-containing protein</fullName>
    </recommendedName>
</protein>
<dbReference type="InterPro" id="IPR039391">
    <property type="entry name" value="Phytocyanin-like"/>
</dbReference>
<dbReference type="Gene3D" id="2.60.40.420">
    <property type="entry name" value="Cupredoxins - blue copper proteins"/>
    <property type="match status" value="1"/>
</dbReference>
<keyword evidence="7" id="KW-1185">Reference proteome</keyword>
<keyword evidence="2" id="KW-0186">Copper</keyword>
<dbReference type="PANTHER" id="PTHR33021:SF179">
    <property type="entry name" value="OS09G0541100 PROTEIN"/>
    <property type="match status" value="1"/>
</dbReference>
<feature type="transmembrane region" description="Helical" evidence="4">
    <location>
        <begin position="167"/>
        <end position="187"/>
    </location>
</feature>
<evidence type="ECO:0000256" key="3">
    <source>
        <dbReference type="ARBA" id="ARBA00023180"/>
    </source>
</evidence>
<dbReference type="SUPFAM" id="SSF49503">
    <property type="entry name" value="Cupredoxins"/>
    <property type="match status" value="1"/>
</dbReference>
<dbReference type="OrthoDB" id="1921208at2759"/>
<dbReference type="GO" id="GO:0005886">
    <property type="term" value="C:plasma membrane"/>
    <property type="evidence" value="ECO:0007669"/>
    <property type="project" value="TreeGrafter"/>
</dbReference>
<dbReference type="CDD" id="cd04216">
    <property type="entry name" value="Phytocyanin"/>
    <property type="match status" value="1"/>
</dbReference>
<proteinExistence type="predicted"/>
<accession>A0A5C7I923</accession>
<dbReference type="EMBL" id="VAHF01000004">
    <property type="protein sequence ID" value="TXG64856.1"/>
    <property type="molecule type" value="Genomic_DNA"/>
</dbReference>
<keyword evidence="4" id="KW-0472">Membrane</keyword>
<name>A0A5C7I923_9ROSI</name>
<dbReference type="AlphaFoldDB" id="A0A5C7I923"/>
<keyword evidence="3" id="KW-0325">Glycoprotein</keyword>
<reference evidence="7" key="1">
    <citation type="journal article" date="2019" name="Gigascience">
        <title>De novo genome assembly of the endangered Acer yangbiense, a plant species with extremely small populations endemic to Yunnan Province, China.</title>
        <authorList>
            <person name="Yang J."/>
            <person name="Wariss H.M."/>
            <person name="Tao L."/>
            <person name="Zhang R."/>
            <person name="Yun Q."/>
            <person name="Hollingsworth P."/>
            <person name="Dao Z."/>
            <person name="Luo G."/>
            <person name="Guo H."/>
            <person name="Ma Y."/>
            <person name="Sun W."/>
        </authorList>
    </citation>
    <scope>NUCLEOTIDE SEQUENCE [LARGE SCALE GENOMIC DNA]</scope>
    <source>
        <strain evidence="7">cv. Malutang</strain>
    </source>
</reference>
<feature type="domain" description="Phytocyanin" evidence="5">
    <location>
        <begin position="33"/>
        <end position="134"/>
    </location>
</feature>
<evidence type="ECO:0000256" key="2">
    <source>
        <dbReference type="ARBA" id="ARBA00023008"/>
    </source>
</evidence>